<dbReference type="AlphaFoldDB" id="A0AAF0QC15"/>
<gene>
    <name evidence="1" type="ORF">MTR67_013876</name>
</gene>
<proteinExistence type="predicted"/>
<evidence type="ECO:0000313" key="1">
    <source>
        <dbReference type="EMBL" id="WMV20491.1"/>
    </source>
</evidence>
<dbReference type="PANTHER" id="PTHR34286:SF1">
    <property type="entry name" value="TRANSMEMBRANE PROTEIN"/>
    <property type="match status" value="1"/>
</dbReference>
<keyword evidence="2" id="KW-1185">Reference proteome</keyword>
<name>A0AAF0QC15_SOLVR</name>
<protein>
    <submittedName>
        <fullName evidence="1">Uncharacterized protein</fullName>
    </submittedName>
</protein>
<dbReference type="PANTHER" id="PTHR34286">
    <property type="entry name" value="TRANSMEMBRANE PROTEIN"/>
    <property type="match status" value="1"/>
</dbReference>
<dbReference type="EMBL" id="CP133614">
    <property type="protein sequence ID" value="WMV20491.1"/>
    <property type="molecule type" value="Genomic_DNA"/>
</dbReference>
<accession>A0AAF0QC15</accession>
<evidence type="ECO:0000313" key="2">
    <source>
        <dbReference type="Proteomes" id="UP001234989"/>
    </source>
</evidence>
<organism evidence="1 2">
    <name type="scientific">Solanum verrucosum</name>
    <dbReference type="NCBI Taxonomy" id="315347"/>
    <lineage>
        <taxon>Eukaryota</taxon>
        <taxon>Viridiplantae</taxon>
        <taxon>Streptophyta</taxon>
        <taxon>Embryophyta</taxon>
        <taxon>Tracheophyta</taxon>
        <taxon>Spermatophyta</taxon>
        <taxon>Magnoliopsida</taxon>
        <taxon>eudicotyledons</taxon>
        <taxon>Gunneridae</taxon>
        <taxon>Pentapetalae</taxon>
        <taxon>asterids</taxon>
        <taxon>lamiids</taxon>
        <taxon>Solanales</taxon>
        <taxon>Solanaceae</taxon>
        <taxon>Solanoideae</taxon>
        <taxon>Solaneae</taxon>
        <taxon>Solanum</taxon>
    </lineage>
</organism>
<reference evidence="1" key="1">
    <citation type="submission" date="2023-08" db="EMBL/GenBank/DDBJ databases">
        <title>A de novo genome assembly of Solanum verrucosum Schlechtendal, a Mexican diploid species geographically isolated from the other diploid A-genome species in potato relatives.</title>
        <authorList>
            <person name="Hosaka K."/>
        </authorList>
    </citation>
    <scope>NUCLEOTIDE SEQUENCE</scope>
    <source>
        <tissue evidence="1">Young leaves</tissue>
    </source>
</reference>
<sequence>MAGGGDHSHGGDFRTKVWSMSGGPYCRPVHWKRNTAIALAGIVLVCIPVALKSAELEEVIFIGEGVVMVMVSKWRFWKFFYGVVSCGGLWFKGGGVLRKRRSSFVTILINGGVTLVVEDPIFSGLEVAGSLHSLFREAKCGGGGVVFI</sequence>
<dbReference type="Proteomes" id="UP001234989">
    <property type="component" value="Chromosome 3"/>
</dbReference>